<proteinExistence type="predicted"/>
<organism evidence="3 4">
    <name type="scientific">Asanoa hainanensis</name>
    <dbReference type="NCBI Taxonomy" id="560556"/>
    <lineage>
        <taxon>Bacteria</taxon>
        <taxon>Bacillati</taxon>
        <taxon>Actinomycetota</taxon>
        <taxon>Actinomycetes</taxon>
        <taxon>Micromonosporales</taxon>
        <taxon>Micromonosporaceae</taxon>
        <taxon>Asanoa</taxon>
    </lineage>
</organism>
<name>A0A239PDA5_9ACTN</name>
<dbReference type="EMBL" id="FZPH01000017">
    <property type="protein sequence ID" value="SNT64594.1"/>
    <property type="molecule type" value="Genomic_DNA"/>
</dbReference>
<dbReference type="RefSeq" id="WP_144022883.1">
    <property type="nucleotide sequence ID" value="NZ_FZPH01000017.1"/>
</dbReference>
<feature type="compositionally biased region" description="Low complexity" evidence="1">
    <location>
        <begin position="54"/>
        <end position="65"/>
    </location>
</feature>
<keyword evidence="2" id="KW-0732">Signal</keyword>
<evidence type="ECO:0000256" key="1">
    <source>
        <dbReference type="SAM" id="MobiDB-lite"/>
    </source>
</evidence>
<feature type="region of interest" description="Disordered" evidence="1">
    <location>
        <begin position="28"/>
        <end position="65"/>
    </location>
</feature>
<feature type="signal peptide" evidence="2">
    <location>
        <begin position="1"/>
        <end position="25"/>
    </location>
</feature>
<reference evidence="3 4" key="1">
    <citation type="submission" date="2017-06" db="EMBL/GenBank/DDBJ databases">
        <authorList>
            <person name="Kim H.J."/>
            <person name="Triplett B.A."/>
        </authorList>
    </citation>
    <scope>NUCLEOTIDE SEQUENCE [LARGE SCALE GENOMIC DNA]</scope>
    <source>
        <strain evidence="3 4">CGMCC 4.5593</strain>
    </source>
</reference>
<dbReference type="Proteomes" id="UP000198362">
    <property type="component" value="Unassembled WGS sequence"/>
</dbReference>
<accession>A0A239PDA5</accession>
<dbReference type="OrthoDB" id="9861110at2"/>
<keyword evidence="4" id="KW-1185">Reference proteome</keyword>
<gene>
    <name evidence="3" type="ORF">SAMN05421812_117123</name>
</gene>
<evidence type="ECO:0000256" key="2">
    <source>
        <dbReference type="SAM" id="SignalP"/>
    </source>
</evidence>
<dbReference type="AlphaFoldDB" id="A0A239PDA5"/>
<evidence type="ECO:0000313" key="4">
    <source>
        <dbReference type="Proteomes" id="UP000198362"/>
    </source>
</evidence>
<sequence length="200" mass="21008">MTRARTVAGVAALVGAALLVLPVSAVSGKAPPTPQLAKSVSQGALDRVTPPKSAAEAAARRPAARPMSVGVSAGLKATTDRHMSADPALKALLGGTSYKVVKEGTWSRAVSTERIGVVREIQLAKPVDMAMRGWPVMYWDDARDTYQRFSYNAAWANVSRVTVFVDDTAGVVGLTPDENAVLTQGPGNEWIATLPKGTPK</sequence>
<evidence type="ECO:0000313" key="3">
    <source>
        <dbReference type="EMBL" id="SNT64594.1"/>
    </source>
</evidence>
<feature type="chain" id="PRO_5012467114" evidence="2">
    <location>
        <begin position="26"/>
        <end position="200"/>
    </location>
</feature>
<protein>
    <submittedName>
        <fullName evidence="3">Uncharacterized protein</fullName>
    </submittedName>
</protein>